<keyword evidence="5 7" id="KW-1133">Transmembrane helix</keyword>
<evidence type="ECO:0000313" key="9">
    <source>
        <dbReference type="Proteomes" id="UP001378956"/>
    </source>
</evidence>
<keyword evidence="3" id="KW-1003">Cell membrane</keyword>
<evidence type="ECO:0000256" key="2">
    <source>
        <dbReference type="ARBA" id="ARBA00006679"/>
    </source>
</evidence>
<dbReference type="InterPro" id="IPR032808">
    <property type="entry name" value="DoxX"/>
</dbReference>
<evidence type="ECO:0000256" key="1">
    <source>
        <dbReference type="ARBA" id="ARBA00004651"/>
    </source>
</evidence>
<comment type="similarity">
    <text evidence="2">Belongs to the DoxX family.</text>
</comment>
<comment type="subcellular location">
    <subcellularLocation>
        <location evidence="1">Cell membrane</location>
        <topology evidence="1">Multi-pass membrane protein</topology>
    </subcellularLocation>
</comment>
<protein>
    <submittedName>
        <fullName evidence="8">DoxX family protein</fullName>
    </submittedName>
</protein>
<dbReference type="RefSeq" id="WP_172660538.1">
    <property type="nucleotide sequence ID" value="NZ_CBFGNQ010000024.1"/>
</dbReference>
<dbReference type="InterPro" id="IPR051907">
    <property type="entry name" value="DoxX-like_oxidoreductase"/>
</dbReference>
<evidence type="ECO:0000313" key="8">
    <source>
        <dbReference type="EMBL" id="MEJ2901472.1"/>
    </source>
</evidence>
<reference evidence="8 9" key="1">
    <citation type="submission" date="2024-03" db="EMBL/GenBank/DDBJ databases">
        <title>Sequence of Lycoming College Course Isolates.</title>
        <authorList>
            <person name="Plotts O."/>
            <person name="Newman J."/>
        </authorList>
    </citation>
    <scope>NUCLEOTIDE SEQUENCE [LARGE SCALE GENOMIC DNA]</scope>
    <source>
        <strain evidence="8 9">CJB-3</strain>
    </source>
</reference>
<feature type="transmembrane region" description="Helical" evidence="7">
    <location>
        <begin position="78"/>
        <end position="96"/>
    </location>
</feature>
<keyword evidence="6 7" id="KW-0472">Membrane</keyword>
<accession>A0ABU8NIX3</accession>
<feature type="transmembrane region" description="Helical" evidence="7">
    <location>
        <begin position="48"/>
        <end position="71"/>
    </location>
</feature>
<feature type="transmembrane region" description="Helical" evidence="7">
    <location>
        <begin position="108"/>
        <end position="125"/>
    </location>
</feature>
<keyword evidence="9" id="KW-1185">Reference proteome</keyword>
<evidence type="ECO:0000256" key="7">
    <source>
        <dbReference type="SAM" id="Phobius"/>
    </source>
</evidence>
<proteinExistence type="inferred from homology"/>
<comment type="caution">
    <text evidence="8">The sequence shown here is derived from an EMBL/GenBank/DDBJ whole genome shotgun (WGS) entry which is preliminary data.</text>
</comment>
<evidence type="ECO:0000256" key="3">
    <source>
        <dbReference type="ARBA" id="ARBA00022475"/>
    </source>
</evidence>
<sequence>MKSFPFISLNQSLGLLRVFTCLLFLAHAVVRITGGTIERFGGFLNGKGFVYGTAFVWGITAFEIIGGLLLLAGYFRKWISIGFIIMLAIGIIIIHAENGWFVGEHGSGGIEYSAILIVCFIVIAADESKSKLS</sequence>
<dbReference type="Pfam" id="PF07681">
    <property type="entry name" value="DoxX"/>
    <property type="match status" value="1"/>
</dbReference>
<gene>
    <name evidence="8" type="ORF">WAE58_03510</name>
</gene>
<dbReference type="Proteomes" id="UP001378956">
    <property type="component" value="Unassembled WGS sequence"/>
</dbReference>
<evidence type="ECO:0000256" key="6">
    <source>
        <dbReference type="ARBA" id="ARBA00023136"/>
    </source>
</evidence>
<keyword evidence="4 7" id="KW-0812">Transmembrane</keyword>
<evidence type="ECO:0000256" key="4">
    <source>
        <dbReference type="ARBA" id="ARBA00022692"/>
    </source>
</evidence>
<organism evidence="8 9">
    <name type="scientific">Pedobacter panaciterrae</name>
    <dbReference type="NCBI Taxonomy" id="363849"/>
    <lineage>
        <taxon>Bacteria</taxon>
        <taxon>Pseudomonadati</taxon>
        <taxon>Bacteroidota</taxon>
        <taxon>Sphingobacteriia</taxon>
        <taxon>Sphingobacteriales</taxon>
        <taxon>Sphingobacteriaceae</taxon>
        <taxon>Pedobacter</taxon>
    </lineage>
</organism>
<dbReference type="PANTHER" id="PTHR33452:SF1">
    <property type="entry name" value="INNER MEMBRANE PROTEIN YPHA-RELATED"/>
    <property type="match status" value="1"/>
</dbReference>
<name>A0ABU8NIX3_9SPHI</name>
<evidence type="ECO:0000256" key="5">
    <source>
        <dbReference type="ARBA" id="ARBA00022989"/>
    </source>
</evidence>
<dbReference type="PANTHER" id="PTHR33452">
    <property type="entry name" value="OXIDOREDUCTASE CATD-RELATED"/>
    <property type="match status" value="1"/>
</dbReference>
<dbReference type="EMBL" id="JBBEUB010000001">
    <property type="protein sequence ID" value="MEJ2901472.1"/>
    <property type="molecule type" value="Genomic_DNA"/>
</dbReference>